<dbReference type="FunFam" id="2.60.120.200:FF:000536">
    <property type="entry name" value="Galectin"/>
    <property type="match status" value="1"/>
</dbReference>
<evidence type="ECO:0000313" key="2">
    <source>
        <dbReference type="EnsemblMetazoa" id="PPA06730.1"/>
    </source>
</evidence>
<dbReference type="InterPro" id="IPR001079">
    <property type="entry name" value="Galectin_CRD"/>
</dbReference>
<dbReference type="PANTHER" id="PTHR11346:SF189">
    <property type="entry name" value="GALECTIN"/>
    <property type="match status" value="1"/>
</dbReference>
<sequence>MAAILRKIFGLKKKKKNLPRKDSVTGRNKTFNVPYLSRLEGNTLQPGQSLIVRGTIIGREEFIINFTSGPKVELDYEVNELDNRLLSIRVDVAAKRVYLNACIDGEWGREGAVKHKWSAGDEFDIRVRCHRECYDVFIDYTLVATFAHYRPLSSVSHLYINGDIELASVSWEGKYYNLPYSAEIPDNLYPGRRLHVSGTFKVDEERKIKPSSFYIDLLSGTNCALHFEPVLARKKVVRTSCMGGVWSEEQVSSEGGFPFKKTGSNLFDVVVACNENQFAFYVNDVLLASFDHVVAPRTIDKIVVHGDIVLHGVHLK</sequence>
<dbReference type="SMART" id="SM00908">
    <property type="entry name" value="Gal-bind_lectin"/>
    <property type="match status" value="2"/>
</dbReference>
<evidence type="ECO:0000256" key="1">
    <source>
        <dbReference type="ARBA" id="ARBA00022734"/>
    </source>
</evidence>
<dbReference type="Gene3D" id="2.60.120.200">
    <property type="match status" value="2"/>
</dbReference>
<dbReference type="SUPFAM" id="SSF49899">
    <property type="entry name" value="Concanavalin A-like lectins/glucanases"/>
    <property type="match status" value="2"/>
</dbReference>
<dbReference type="EnsemblMetazoa" id="PPA06730.1">
    <property type="protein sequence ID" value="PPA06730.1"/>
    <property type="gene ID" value="WBGene00096284"/>
</dbReference>
<gene>
    <name evidence="2" type="primary">WBGene00096284</name>
</gene>
<dbReference type="AlphaFoldDB" id="A0A2A6BN53"/>
<reference evidence="3" key="1">
    <citation type="journal article" date="2008" name="Nat. Genet.">
        <title>The Pristionchus pacificus genome provides a unique perspective on nematode lifestyle and parasitism.</title>
        <authorList>
            <person name="Dieterich C."/>
            <person name="Clifton S.W."/>
            <person name="Schuster L.N."/>
            <person name="Chinwalla A."/>
            <person name="Delehaunty K."/>
            <person name="Dinkelacker I."/>
            <person name="Fulton L."/>
            <person name="Fulton R."/>
            <person name="Godfrey J."/>
            <person name="Minx P."/>
            <person name="Mitreva M."/>
            <person name="Roeseler W."/>
            <person name="Tian H."/>
            <person name="Witte H."/>
            <person name="Yang S.P."/>
            <person name="Wilson R.K."/>
            <person name="Sommer R.J."/>
        </authorList>
    </citation>
    <scope>NUCLEOTIDE SEQUENCE [LARGE SCALE GENOMIC DNA]</scope>
    <source>
        <strain evidence="3">PS312</strain>
    </source>
</reference>
<dbReference type="GO" id="GO:0030246">
    <property type="term" value="F:carbohydrate binding"/>
    <property type="evidence" value="ECO:0000318"/>
    <property type="project" value="GO_Central"/>
</dbReference>
<dbReference type="FunFam" id="2.60.120.200:FF:000261">
    <property type="entry name" value="Galectin"/>
    <property type="match status" value="1"/>
</dbReference>
<proteinExistence type="predicted"/>
<dbReference type="InterPro" id="IPR013320">
    <property type="entry name" value="ConA-like_dom_sf"/>
</dbReference>
<accession>A0A2A6BN53</accession>
<keyword evidence="1" id="KW-0430">Lectin</keyword>
<organism evidence="2 3">
    <name type="scientific">Pristionchus pacificus</name>
    <name type="common">Parasitic nematode worm</name>
    <dbReference type="NCBI Taxonomy" id="54126"/>
    <lineage>
        <taxon>Eukaryota</taxon>
        <taxon>Metazoa</taxon>
        <taxon>Ecdysozoa</taxon>
        <taxon>Nematoda</taxon>
        <taxon>Chromadorea</taxon>
        <taxon>Rhabditida</taxon>
        <taxon>Rhabditina</taxon>
        <taxon>Diplogasteromorpha</taxon>
        <taxon>Diplogasteroidea</taxon>
        <taxon>Neodiplogasteridae</taxon>
        <taxon>Pristionchus</taxon>
    </lineage>
</organism>
<dbReference type="PROSITE" id="PS51304">
    <property type="entry name" value="GALECTIN"/>
    <property type="match status" value="2"/>
</dbReference>
<dbReference type="PANTHER" id="PTHR11346">
    <property type="entry name" value="GALECTIN"/>
    <property type="match status" value="1"/>
</dbReference>
<dbReference type="OrthoDB" id="5795596at2759"/>
<accession>A0A8R1YB24</accession>
<reference evidence="2" key="2">
    <citation type="submission" date="2022-06" db="UniProtKB">
        <authorList>
            <consortium name="EnsemblMetazoa"/>
        </authorList>
    </citation>
    <scope>IDENTIFICATION</scope>
    <source>
        <strain evidence="2">PS312</strain>
    </source>
</reference>
<dbReference type="CDD" id="cd00070">
    <property type="entry name" value="GLECT"/>
    <property type="match status" value="2"/>
</dbReference>
<evidence type="ECO:0000313" key="3">
    <source>
        <dbReference type="Proteomes" id="UP000005239"/>
    </source>
</evidence>
<protein>
    <submittedName>
        <fullName evidence="2">Galectin</fullName>
    </submittedName>
</protein>
<keyword evidence="3" id="KW-1185">Reference proteome</keyword>
<dbReference type="InterPro" id="IPR044156">
    <property type="entry name" value="Galectin-like"/>
</dbReference>
<dbReference type="Proteomes" id="UP000005239">
    <property type="component" value="Unassembled WGS sequence"/>
</dbReference>
<dbReference type="SMART" id="SM00276">
    <property type="entry name" value="GLECT"/>
    <property type="match status" value="2"/>
</dbReference>
<dbReference type="Pfam" id="PF00337">
    <property type="entry name" value="Gal-bind_lectin"/>
    <property type="match status" value="2"/>
</dbReference>
<name>A0A2A6BN53_PRIPA</name>